<dbReference type="Proteomes" id="UP001219518">
    <property type="component" value="Unassembled WGS sequence"/>
</dbReference>
<sequence>MVRKRYSWGNIPKLQEDLSAFSNKNHQLQDFLEPYRIAAVKCLPILTTNSHSQRTGKNKILPVFEDGNETGLLITEVEALFGLPTHYTDACNLSITDRRKLLGRAWCVPVITQILKPLAEELSRL</sequence>
<proteinExistence type="predicted"/>
<dbReference type="Gene3D" id="2.20.70.90">
    <property type="match status" value="1"/>
</dbReference>
<reference evidence="1" key="1">
    <citation type="submission" date="2021-07" db="EMBL/GenBank/DDBJ databases">
        <authorList>
            <person name="Catto M.A."/>
            <person name="Jacobson A."/>
            <person name="Kennedy G."/>
            <person name="Labadie P."/>
            <person name="Hunt B.G."/>
            <person name="Srinivasan R."/>
        </authorList>
    </citation>
    <scope>NUCLEOTIDE SEQUENCE</scope>
    <source>
        <strain evidence="1">PL_HMW_Pooled</strain>
        <tissue evidence="1">Head</tissue>
    </source>
</reference>
<reference evidence="1" key="2">
    <citation type="journal article" date="2023" name="BMC Genomics">
        <title>Pest status, molecular evolution, and epigenetic factors derived from the genome assembly of Frankliniella fusca, a thysanopteran phytovirus vector.</title>
        <authorList>
            <person name="Catto M.A."/>
            <person name="Labadie P.E."/>
            <person name="Jacobson A.L."/>
            <person name="Kennedy G.G."/>
            <person name="Srinivasan R."/>
            <person name="Hunt B.G."/>
        </authorList>
    </citation>
    <scope>NUCLEOTIDE SEQUENCE</scope>
    <source>
        <strain evidence="1">PL_HMW_Pooled</strain>
    </source>
</reference>
<keyword evidence="2" id="KW-1185">Reference proteome</keyword>
<dbReference type="SUPFAM" id="SSF53335">
    <property type="entry name" value="S-adenosyl-L-methionine-dependent methyltransferases"/>
    <property type="match status" value="1"/>
</dbReference>
<accession>A0AAE1GQW8</accession>
<dbReference type="AlphaFoldDB" id="A0AAE1GQW8"/>
<protein>
    <submittedName>
        <fullName evidence="1">DNA (Cytosine-5)-methyltransferase 3B</fullName>
    </submittedName>
</protein>
<gene>
    <name evidence="1" type="ORF">KUF71_018181</name>
</gene>
<organism evidence="1 2">
    <name type="scientific">Frankliniella fusca</name>
    <dbReference type="NCBI Taxonomy" id="407009"/>
    <lineage>
        <taxon>Eukaryota</taxon>
        <taxon>Metazoa</taxon>
        <taxon>Ecdysozoa</taxon>
        <taxon>Arthropoda</taxon>
        <taxon>Hexapoda</taxon>
        <taxon>Insecta</taxon>
        <taxon>Pterygota</taxon>
        <taxon>Neoptera</taxon>
        <taxon>Paraneoptera</taxon>
        <taxon>Thysanoptera</taxon>
        <taxon>Terebrantia</taxon>
        <taxon>Thripoidea</taxon>
        <taxon>Thripidae</taxon>
        <taxon>Frankliniella</taxon>
    </lineage>
</organism>
<name>A0AAE1GQW8_9NEOP</name>
<comment type="caution">
    <text evidence="1">The sequence shown here is derived from an EMBL/GenBank/DDBJ whole genome shotgun (WGS) entry which is preliminary data.</text>
</comment>
<evidence type="ECO:0000313" key="2">
    <source>
        <dbReference type="Proteomes" id="UP001219518"/>
    </source>
</evidence>
<dbReference type="EMBL" id="JAHWGI010000007">
    <property type="protein sequence ID" value="KAK3907352.1"/>
    <property type="molecule type" value="Genomic_DNA"/>
</dbReference>
<dbReference type="InterPro" id="IPR029063">
    <property type="entry name" value="SAM-dependent_MTases_sf"/>
</dbReference>
<evidence type="ECO:0000313" key="1">
    <source>
        <dbReference type="EMBL" id="KAK3907352.1"/>
    </source>
</evidence>